<dbReference type="KEGG" id="nhu:H0264_34605"/>
<keyword evidence="2" id="KW-1185">Reference proteome</keyword>
<reference evidence="1 2" key="1">
    <citation type="submission" date="2020-07" db="EMBL/GenBank/DDBJ databases">
        <authorList>
            <person name="Zhuang K."/>
            <person name="Ran Y."/>
        </authorList>
    </citation>
    <scope>NUCLEOTIDE SEQUENCE [LARGE SCALE GENOMIC DNA]</scope>
    <source>
        <strain evidence="1 2">WCH-YHL-001</strain>
    </source>
</reference>
<dbReference type="InterPro" id="IPR036390">
    <property type="entry name" value="WH_DNA-bd_sf"/>
</dbReference>
<name>A0A7D6VIC7_9NOCA</name>
<dbReference type="EMBL" id="CP059399">
    <property type="protein sequence ID" value="QLY30230.1"/>
    <property type="molecule type" value="Genomic_DNA"/>
</dbReference>
<dbReference type="Proteomes" id="UP000515512">
    <property type="component" value="Chromosome"/>
</dbReference>
<dbReference type="AlphaFoldDB" id="A0A7D6VIC7"/>
<gene>
    <name evidence="1" type="ORF">H0264_34605</name>
</gene>
<proteinExistence type="predicted"/>
<evidence type="ECO:0000313" key="2">
    <source>
        <dbReference type="Proteomes" id="UP000515512"/>
    </source>
</evidence>
<dbReference type="RefSeq" id="WP_181581429.1">
    <property type="nucleotide sequence ID" value="NZ_CP059399.1"/>
</dbReference>
<protein>
    <submittedName>
        <fullName evidence="1">MarR family transcriptional regulator</fullName>
    </submittedName>
</protein>
<dbReference type="Gene3D" id="1.10.10.10">
    <property type="entry name" value="Winged helix-like DNA-binding domain superfamily/Winged helix DNA-binding domain"/>
    <property type="match status" value="1"/>
</dbReference>
<dbReference type="InterPro" id="IPR036388">
    <property type="entry name" value="WH-like_DNA-bd_sf"/>
</dbReference>
<evidence type="ECO:0000313" key="1">
    <source>
        <dbReference type="EMBL" id="QLY30230.1"/>
    </source>
</evidence>
<organism evidence="1 2">
    <name type="scientific">Nocardia huaxiensis</name>
    <dbReference type="NCBI Taxonomy" id="2755382"/>
    <lineage>
        <taxon>Bacteria</taxon>
        <taxon>Bacillati</taxon>
        <taxon>Actinomycetota</taxon>
        <taxon>Actinomycetes</taxon>
        <taxon>Mycobacteriales</taxon>
        <taxon>Nocardiaceae</taxon>
        <taxon>Nocardia</taxon>
    </lineage>
</organism>
<sequence length="138" mass="15258">MKPLGYWLNRTDRALTTYMDTMLGEFGLTRLAWQVLNVVRDGRDVSDTAVLSAMREMGGTESLTATIELVLGDGWVHRPGSDRLALTESGRTRLGQVETAIADFRELSARGISAEEYRIAVSVLERMTHNLESTEPAG</sequence>
<accession>A0A7D6VIC7</accession>
<dbReference type="SUPFAM" id="SSF46785">
    <property type="entry name" value="Winged helix' DNA-binding domain"/>
    <property type="match status" value="1"/>
</dbReference>